<comment type="similarity">
    <text evidence="2 13">Belongs to the class-II aminoacyl-tRNA synthetase family.</text>
</comment>
<dbReference type="InterPro" id="IPR044136">
    <property type="entry name" value="Lys-tRNA-ligase_II_N"/>
</dbReference>
<proteinExistence type="inferred from homology"/>
<dbReference type="GO" id="GO:0006430">
    <property type="term" value="P:lysyl-tRNA aminoacylation"/>
    <property type="evidence" value="ECO:0007669"/>
    <property type="project" value="UniProtKB-UniRule"/>
</dbReference>
<dbReference type="CDD" id="cd00775">
    <property type="entry name" value="LysRS_core"/>
    <property type="match status" value="1"/>
</dbReference>
<dbReference type="InterPro" id="IPR006195">
    <property type="entry name" value="aa-tRNA-synth_II"/>
</dbReference>
<feature type="domain" description="Aminoacyl-transfer RNA synthetases class-II family profile" evidence="15">
    <location>
        <begin position="179"/>
        <end position="490"/>
    </location>
</feature>
<evidence type="ECO:0000256" key="10">
    <source>
        <dbReference type="ARBA" id="ARBA00022917"/>
    </source>
</evidence>
<dbReference type="SUPFAM" id="SSF50249">
    <property type="entry name" value="Nucleic acid-binding proteins"/>
    <property type="match status" value="1"/>
</dbReference>
<protein>
    <recommendedName>
        <fullName evidence="13">Lysine--tRNA ligase</fullName>
        <ecNumber evidence="13">6.1.1.6</ecNumber>
    </recommendedName>
    <alternativeName>
        <fullName evidence="13">Lysyl-tRNA synthetase</fullName>
        <shortName evidence="13">LysRS</shortName>
    </alternativeName>
</protein>
<feature type="binding site" evidence="13">
    <location>
        <position position="406"/>
    </location>
    <ligand>
        <name>Mg(2+)</name>
        <dbReference type="ChEBI" id="CHEBI:18420"/>
        <label>1</label>
    </ligand>
</feature>
<sequence length="497" mass="56695">MSNIEELNDQLLVRRQKMTDILENGQDPFGSRFERTHLSNEVLAQFEAQTKEELADNPQSVTIAGRIMTKRGKGKAGFAHIQDLGGQIQIYVRKDAIGDDAYELFNKADLGDIVGITGEVFRTQVGELSIKAQQFTFLTKALRPMPEKYHGLQDVEQRYRQRYLDLMTNADSKETFIARSKIIRAIRNYLDNHGYLEVETPMLHTIAGGAAARPFITHHNALDMELYMRIAIELHLKRLIVGGLEKVYEIGRVFRNEGISTRHNPEFTMIELYEAYADYNDIMDLTENLIAHVAQEVLGTTSVQYGDDVIELGVGWKRLHMVDAVKEATGVDFWQEMSVEEARKHAAEHGVEIKDSHEVGHIINEFFEQKIEETLVQPTFITGHPVEISPLAKKNPEDPRFTDRFELFIVRREHANAFTELNDPIDQRERFEAQMAEKEAGNDEAHEMDNDFIEALEYGMPPTGGLGIGIDRLIMLLTNSPSIRDVLLFPTMRHISK</sequence>
<dbReference type="PANTHER" id="PTHR42918:SF15">
    <property type="entry name" value="LYSINE--TRNA LIGASE, CHLOROPLASTIC_MITOCHONDRIAL"/>
    <property type="match status" value="1"/>
</dbReference>
<dbReference type="GO" id="GO:0005829">
    <property type="term" value="C:cytosol"/>
    <property type="evidence" value="ECO:0007669"/>
    <property type="project" value="TreeGrafter"/>
</dbReference>
<dbReference type="GO" id="GO:0004824">
    <property type="term" value="F:lysine-tRNA ligase activity"/>
    <property type="evidence" value="ECO:0007669"/>
    <property type="project" value="UniProtKB-UniRule"/>
</dbReference>
<keyword evidence="11 13" id="KW-0030">Aminoacyl-tRNA synthetase</keyword>
<keyword evidence="4 13" id="KW-0963">Cytoplasm</keyword>
<feature type="binding site" evidence="13">
    <location>
        <position position="413"/>
    </location>
    <ligand>
        <name>Mg(2+)</name>
        <dbReference type="ChEBI" id="CHEBI:18420"/>
        <label>2</label>
    </ligand>
</feature>
<dbReference type="Pfam" id="PF00152">
    <property type="entry name" value="tRNA-synt_2"/>
    <property type="match status" value="1"/>
</dbReference>
<keyword evidence="6 13" id="KW-0479">Metal-binding</keyword>
<comment type="catalytic activity">
    <reaction evidence="12 13 14">
        <text>tRNA(Lys) + L-lysine + ATP = L-lysyl-tRNA(Lys) + AMP + diphosphate</text>
        <dbReference type="Rhea" id="RHEA:20792"/>
        <dbReference type="Rhea" id="RHEA-COMP:9696"/>
        <dbReference type="Rhea" id="RHEA-COMP:9697"/>
        <dbReference type="ChEBI" id="CHEBI:30616"/>
        <dbReference type="ChEBI" id="CHEBI:32551"/>
        <dbReference type="ChEBI" id="CHEBI:33019"/>
        <dbReference type="ChEBI" id="CHEBI:78442"/>
        <dbReference type="ChEBI" id="CHEBI:78529"/>
        <dbReference type="ChEBI" id="CHEBI:456215"/>
        <dbReference type="EC" id="6.1.1.6"/>
    </reaction>
</comment>
<dbReference type="Gene3D" id="3.30.930.10">
    <property type="entry name" value="Bira Bifunctional Protein, Domain 2"/>
    <property type="match status" value="1"/>
</dbReference>
<dbReference type="Gene3D" id="2.40.50.140">
    <property type="entry name" value="Nucleic acid-binding proteins"/>
    <property type="match status" value="1"/>
</dbReference>
<evidence type="ECO:0000256" key="6">
    <source>
        <dbReference type="ARBA" id="ARBA00022723"/>
    </source>
</evidence>
<evidence type="ECO:0000313" key="16">
    <source>
        <dbReference type="EMBL" id="OCS84803.1"/>
    </source>
</evidence>
<dbReference type="EMBL" id="MASJ01000022">
    <property type="protein sequence ID" value="OCS84803.1"/>
    <property type="molecule type" value="Genomic_DNA"/>
</dbReference>
<dbReference type="Proteomes" id="UP000093199">
    <property type="component" value="Unassembled WGS sequence"/>
</dbReference>
<keyword evidence="10 13" id="KW-0648">Protein biosynthesis</keyword>
<accession>A0A1C0YCE1</accession>
<evidence type="ECO:0000256" key="12">
    <source>
        <dbReference type="ARBA" id="ARBA00048573"/>
    </source>
</evidence>
<dbReference type="HAMAP" id="MF_00252">
    <property type="entry name" value="Lys_tRNA_synth_class2"/>
    <property type="match status" value="1"/>
</dbReference>
<evidence type="ECO:0000256" key="3">
    <source>
        <dbReference type="ARBA" id="ARBA00011738"/>
    </source>
</evidence>
<keyword evidence="9 13" id="KW-0460">Magnesium</keyword>
<evidence type="ECO:0000256" key="1">
    <source>
        <dbReference type="ARBA" id="ARBA00004496"/>
    </source>
</evidence>
<dbReference type="GO" id="GO:0000049">
    <property type="term" value="F:tRNA binding"/>
    <property type="evidence" value="ECO:0007669"/>
    <property type="project" value="TreeGrafter"/>
</dbReference>
<dbReference type="CDD" id="cd04322">
    <property type="entry name" value="LysRS_N"/>
    <property type="match status" value="1"/>
</dbReference>
<comment type="subunit">
    <text evidence="3 13">Homodimer.</text>
</comment>
<dbReference type="Pfam" id="PF01336">
    <property type="entry name" value="tRNA_anti-codon"/>
    <property type="match status" value="1"/>
</dbReference>
<evidence type="ECO:0000259" key="15">
    <source>
        <dbReference type="PROSITE" id="PS50862"/>
    </source>
</evidence>
<dbReference type="InterPro" id="IPR045864">
    <property type="entry name" value="aa-tRNA-synth_II/BPL/LPL"/>
</dbReference>
<dbReference type="PIRSF" id="PIRSF039101">
    <property type="entry name" value="LysRS2"/>
    <property type="match status" value="1"/>
</dbReference>
<dbReference type="FunFam" id="2.40.50.140:FF:000024">
    <property type="entry name" value="Lysine--tRNA ligase"/>
    <property type="match status" value="1"/>
</dbReference>
<keyword evidence="8 13" id="KW-0067">ATP-binding</keyword>
<keyword evidence="5 13" id="KW-0436">Ligase</keyword>
<dbReference type="PRINTS" id="PR00982">
    <property type="entry name" value="TRNASYNTHLYS"/>
</dbReference>
<evidence type="ECO:0000256" key="2">
    <source>
        <dbReference type="ARBA" id="ARBA00008226"/>
    </source>
</evidence>
<dbReference type="GO" id="GO:0005524">
    <property type="term" value="F:ATP binding"/>
    <property type="evidence" value="ECO:0007669"/>
    <property type="project" value="UniProtKB-UniRule"/>
</dbReference>
<evidence type="ECO:0000256" key="8">
    <source>
        <dbReference type="ARBA" id="ARBA00022840"/>
    </source>
</evidence>
<dbReference type="NCBIfam" id="TIGR00499">
    <property type="entry name" value="lysS_bact"/>
    <property type="match status" value="1"/>
</dbReference>
<comment type="subcellular location">
    <subcellularLocation>
        <location evidence="1 13">Cytoplasm</location>
    </subcellularLocation>
</comment>
<dbReference type="PANTHER" id="PTHR42918">
    <property type="entry name" value="LYSYL-TRNA SYNTHETASE"/>
    <property type="match status" value="1"/>
</dbReference>
<dbReference type="GO" id="GO:0000287">
    <property type="term" value="F:magnesium ion binding"/>
    <property type="evidence" value="ECO:0007669"/>
    <property type="project" value="UniProtKB-UniRule"/>
</dbReference>
<dbReference type="InterPro" id="IPR018149">
    <property type="entry name" value="Lys-tRNA-synth_II_C"/>
</dbReference>
<dbReference type="InterPro" id="IPR004365">
    <property type="entry name" value="NA-bd_OB_tRNA"/>
</dbReference>
<evidence type="ECO:0000256" key="13">
    <source>
        <dbReference type="HAMAP-Rule" id="MF_00252"/>
    </source>
</evidence>
<evidence type="ECO:0000256" key="7">
    <source>
        <dbReference type="ARBA" id="ARBA00022741"/>
    </source>
</evidence>
<dbReference type="AlphaFoldDB" id="A0A1C0YCE1"/>
<evidence type="ECO:0000313" key="17">
    <source>
        <dbReference type="Proteomes" id="UP000093199"/>
    </source>
</evidence>
<reference evidence="16 17" key="1">
    <citation type="submission" date="2016-07" db="EMBL/GenBank/DDBJ databases">
        <title>Caryophanon tenue genome sequencing.</title>
        <authorList>
            <person name="Verma A."/>
            <person name="Pal Y."/>
            <person name="Krishnamurthi S."/>
        </authorList>
    </citation>
    <scope>NUCLEOTIDE SEQUENCE [LARGE SCALE GENOMIC DNA]</scope>
    <source>
        <strain evidence="16 17">DSM 14152</strain>
    </source>
</reference>
<dbReference type="InterPro" id="IPR012340">
    <property type="entry name" value="NA-bd_OB-fold"/>
</dbReference>
<feature type="binding site" evidence="13">
    <location>
        <position position="413"/>
    </location>
    <ligand>
        <name>Mg(2+)</name>
        <dbReference type="ChEBI" id="CHEBI:18420"/>
        <label>1</label>
    </ligand>
</feature>
<organism evidence="16 17">
    <name type="scientific">Caryophanon tenue</name>
    <dbReference type="NCBI Taxonomy" id="33978"/>
    <lineage>
        <taxon>Bacteria</taxon>
        <taxon>Bacillati</taxon>
        <taxon>Bacillota</taxon>
        <taxon>Bacilli</taxon>
        <taxon>Bacillales</taxon>
        <taxon>Caryophanaceae</taxon>
        <taxon>Caryophanon</taxon>
    </lineage>
</organism>
<evidence type="ECO:0000256" key="14">
    <source>
        <dbReference type="RuleBase" id="RU000336"/>
    </source>
</evidence>
<evidence type="ECO:0000256" key="9">
    <source>
        <dbReference type="ARBA" id="ARBA00022842"/>
    </source>
</evidence>
<keyword evidence="7 13" id="KW-0547">Nucleotide-binding</keyword>
<evidence type="ECO:0000256" key="4">
    <source>
        <dbReference type="ARBA" id="ARBA00022490"/>
    </source>
</evidence>
<evidence type="ECO:0000256" key="11">
    <source>
        <dbReference type="ARBA" id="ARBA00023146"/>
    </source>
</evidence>
<gene>
    <name evidence="13" type="primary">lysS</name>
    <name evidence="16" type="ORF">A6M13_14705</name>
</gene>
<name>A0A1C0YCE1_9BACL</name>
<comment type="cofactor">
    <cofactor evidence="13 14">
        <name>Mg(2+)</name>
        <dbReference type="ChEBI" id="CHEBI:18420"/>
    </cofactor>
    <text evidence="13 14">Binds 3 Mg(2+) ions per subunit.</text>
</comment>
<dbReference type="EC" id="6.1.1.6" evidence="13"/>
<dbReference type="InterPro" id="IPR002313">
    <property type="entry name" value="Lys-tRNA-ligase_II"/>
</dbReference>
<dbReference type="STRING" id="33978.A6M13_14705"/>
<dbReference type="SUPFAM" id="SSF55681">
    <property type="entry name" value="Class II aaRS and biotin synthetases"/>
    <property type="match status" value="1"/>
</dbReference>
<evidence type="ECO:0000256" key="5">
    <source>
        <dbReference type="ARBA" id="ARBA00022598"/>
    </source>
</evidence>
<dbReference type="PROSITE" id="PS50862">
    <property type="entry name" value="AA_TRNA_LIGASE_II"/>
    <property type="match status" value="1"/>
</dbReference>
<keyword evidence="17" id="KW-1185">Reference proteome</keyword>
<dbReference type="NCBIfam" id="NF001756">
    <property type="entry name" value="PRK00484.1"/>
    <property type="match status" value="1"/>
</dbReference>
<dbReference type="InterPro" id="IPR004364">
    <property type="entry name" value="Aa-tRNA-synt_II"/>
</dbReference>
<dbReference type="GO" id="GO:0140096">
    <property type="term" value="F:catalytic activity, acting on a protein"/>
    <property type="evidence" value="ECO:0007669"/>
    <property type="project" value="UniProtKB-ARBA"/>
</dbReference>
<dbReference type="OrthoDB" id="9801152at2"/>
<comment type="caution">
    <text evidence="16">The sequence shown here is derived from an EMBL/GenBank/DDBJ whole genome shotgun (WGS) entry which is preliminary data.</text>
</comment>
<dbReference type="InterPro" id="IPR034762">
    <property type="entry name" value="Lys-tRNA-ligase_II_bac/euk"/>
</dbReference>
<dbReference type="FunFam" id="3.30.930.10:FF:000001">
    <property type="entry name" value="Lysine--tRNA ligase"/>
    <property type="match status" value="1"/>
</dbReference>
<dbReference type="GO" id="GO:0016740">
    <property type="term" value="F:transferase activity"/>
    <property type="evidence" value="ECO:0007669"/>
    <property type="project" value="UniProtKB-ARBA"/>
</dbReference>